<dbReference type="GO" id="GO:0004222">
    <property type="term" value="F:metalloendopeptidase activity"/>
    <property type="evidence" value="ECO:0007669"/>
    <property type="project" value="InterPro"/>
</dbReference>
<accession>A0A1V9ZCL3</accession>
<dbReference type="OrthoDB" id="431034at2759"/>
<protein>
    <submittedName>
        <fullName evidence="3">Metalloprotease family M12A</fullName>
    </submittedName>
</protein>
<dbReference type="Gene3D" id="3.40.390.10">
    <property type="entry name" value="Collagenase (Catalytic Domain)"/>
    <property type="match status" value="1"/>
</dbReference>
<reference evidence="3 4" key="1">
    <citation type="journal article" date="2014" name="Genome Biol. Evol.">
        <title>The secreted proteins of Achlya hypogyna and Thraustotheca clavata identify the ancestral oomycete secretome and reveal gene acquisitions by horizontal gene transfer.</title>
        <authorList>
            <person name="Misner I."/>
            <person name="Blouin N."/>
            <person name="Leonard G."/>
            <person name="Richards T.A."/>
            <person name="Lane C.E."/>
        </authorList>
    </citation>
    <scope>NUCLEOTIDE SEQUENCE [LARGE SCALE GENOMIC DNA]</scope>
    <source>
        <strain evidence="3 4">ATCC 34112</strain>
    </source>
</reference>
<organism evidence="3 4">
    <name type="scientific">Thraustotheca clavata</name>
    <dbReference type="NCBI Taxonomy" id="74557"/>
    <lineage>
        <taxon>Eukaryota</taxon>
        <taxon>Sar</taxon>
        <taxon>Stramenopiles</taxon>
        <taxon>Oomycota</taxon>
        <taxon>Saprolegniomycetes</taxon>
        <taxon>Saprolegniales</taxon>
        <taxon>Achlyaceae</taxon>
        <taxon>Thraustotheca</taxon>
    </lineage>
</organism>
<keyword evidence="3" id="KW-0645">Protease</keyword>
<feature type="signal peptide" evidence="1">
    <location>
        <begin position="1"/>
        <end position="20"/>
    </location>
</feature>
<evidence type="ECO:0000313" key="3">
    <source>
        <dbReference type="EMBL" id="OQR95580.1"/>
    </source>
</evidence>
<dbReference type="InterPro" id="IPR024079">
    <property type="entry name" value="MetalloPept_cat_dom_sf"/>
</dbReference>
<dbReference type="PANTHER" id="PTHR10127:SF850">
    <property type="entry name" value="METALLOENDOPEPTIDASE"/>
    <property type="match status" value="1"/>
</dbReference>
<feature type="chain" id="PRO_5011986236" evidence="1">
    <location>
        <begin position="21"/>
        <end position="355"/>
    </location>
</feature>
<dbReference type="GO" id="GO:0006508">
    <property type="term" value="P:proteolysis"/>
    <property type="evidence" value="ECO:0007669"/>
    <property type="project" value="UniProtKB-KW"/>
</dbReference>
<dbReference type="Pfam" id="PF01400">
    <property type="entry name" value="Astacin"/>
    <property type="match status" value="1"/>
</dbReference>
<keyword evidence="1" id="KW-0732">Signal</keyword>
<keyword evidence="3" id="KW-0482">Metalloprotease</keyword>
<dbReference type="PANTHER" id="PTHR10127">
    <property type="entry name" value="DISCOIDIN, CUB, EGF, LAMININ , AND ZINC METALLOPROTEASE DOMAIN CONTAINING"/>
    <property type="match status" value="1"/>
</dbReference>
<evidence type="ECO:0000256" key="1">
    <source>
        <dbReference type="SAM" id="SignalP"/>
    </source>
</evidence>
<dbReference type="SUPFAM" id="SSF55486">
    <property type="entry name" value="Metalloproteases ('zincins'), catalytic domain"/>
    <property type="match status" value="1"/>
</dbReference>
<keyword evidence="3" id="KW-0378">Hydrolase</keyword>
<dbReference type="Proteomes" id="UP000243217">
    <property type="component" value="Unassembled WGS sequence"/>
</dbReference>
<dbReference type="InterPro" id="IPR001506">
    <property type="entry name" value="Peptidase_M12A"/>
</dbReference>
<gene>
    <name evidence="3" type="ORF">THRCLA_07746</name>
</gene>
<evidence type="ECO:0000259" key="2">
    <source>
        <dbReference type="Pfam" id="PF01400"/>
    </source>
</evidence>
<evidence type="ECO:0000313" key="4">
    <source>
        <dbReference type="Proteomes" id="UP000243217"/>
    </source>
</evidence>
<dbReference type="STRING" id="74557.A0A1V9ZCL3"/>
<dbReference type="EMBL" id="JNBS01002084">
    <property type="protein sequence ID" value="OQR95580.1"/>
    <property type="molecule type" value="Genomic_DNA"/>
</dbReference>
<sequence length="355" mass="40542">MLFSQAYAIFFLCSFRLIFATNITDDHCYDASRDLTMRHGEIHYILGKPNAKHSIYRVCEDGQLKCREEDLILDQPTLPDIDCDDAVAQNKKYFKQGNLRGLGLMVRPEHIDIWPQNVICYQVHQGFESQYLKYIDASVLEFQENTNIRLITTKQCKSLPRHYNLCGKCENYVDVNYDQPGCFALVGYGERPKQIMNLHADCFQDGEPGHAMHEFGHAAGLFHEHAHPHRKIIIIPRELTVSRNNYITSIMHYGASGGVCLPKDMTARFCDIDENESTGCRVPKQDDCDTEKTKKLGQRRALSAKDIESLHVLYPKKSKAVKAIDKKFAKKNRRKAQYLLKDGQASGSTSTDDDD</sequence>
<name>A0A1V9ZCL3_9STRA</name>
<feature type="domain" description="Peptidase M12A" evidence="2">
    <location>
        <begin position="114"/>
        <end position="314"/>
    </location>
</feature>
<comment type="caution">
    <text evidence="3">The sequence shown here is derived from an EMBL/GenBank/DDBJ whole genome shotgun (WGS) entry which is preliminary data.</text>
</comment>
<keyword evidence="4" id="KW-1185">Reference proteome</keyword>
<proteinExistence type="predicted"/>
<dbReference type="AlphaFoldDB" id="A0A1V9ZCL3"/>